<evidence type="ECO:0000256" key="6">
    <source>
        <dbReference type="ARBA" id="ARBA00022023"/>
    </source>
</evidence>
<dbReference type="GO" id="GO:0000701">
    <property type="term" value="F:purine-specific mismatch base pair DNA N-glycosylase activity"/>
    <property type="evidence" value="ECO:0007669"/>
    <property type="project" value="UniProtKB-EC"/>
</dbReference>
<evidence type="ECO:0000256" key="7">
    <source>
        <dbReference type="ARBA" id="ARBA00022485"/>
    </source>
</evidence>
<dbReference type="Pfam" id="PF08573">
    <property type="entry name" value="SAE2"/>
    <property type="match status" value="1"/>
</dbReference>
<evidence type="ECO:0000313" key="20">
    <source>
        <dbReference type="Proteomes" id="UP000266152"/>
    </source>
</evidence>
<dbReference type="InterPro" id="IPR003265">
    <property type="entry name" value="HhH-GPD_domain"/>
</dbReference>
<feature type="compositionally biased region" description="Polar residues" evidence="17">
    <location>
        <begin position="749"/>
        <end position="762"/>
    </location>
</feature>
<dbReference type="GO" id="GO:0006285">
    <property type="term" value="P:base-excision repair, AP site formation"/>
    <property type="evidence" value="ECO:0007669"/>
    <property type="project" value="UniProtKB-ARBA"/>
</dbReference>
<dbReference type="FunFam" id="1.10.340.30:FF:000002">
    <property type="entry name" value="Adenine DNA glycosylase"/>
    <property type="match status" value="1"/>
</dbReference>
<comment type="cofactor">
    <cofactor evidence="2">
        <name>[4Fe-4S] cluster</name>
        <dbReference type="ChEBI" id="CHEBI:49883"/>
    </cofactor>
</comment>
<dbReference type="InterPro" id="IPR015797">
    <property type="entry name" value="NUDIX_hydrolase-like_dom_sf"/>
</dbReference>
<dbReference type="Pfam" id="PF14815">
    <property type="entry name" value="NUDIX_4"/>
    <property type="match status" value="1"/>
</dbReference>
<evidence type="ECO:0000256" key="4">
    <source>
        <dbReference type="ARBA" id="ARBA00008343"/>
    </source>
</evidence>
<accession>A0A395RXA2</accession>
<feature type="compositionally biased region" description="Basic and acidic residues" evidence="17">
    <location>
        <begin position="84"/>
        <end position="93"/>
    </location>
</feature>
<keyword evidence="20" id="KW-1185">Reference proteome</keyword>
<feature type="region of interest" description="Disordered" evidence="17">
    <location>
        <begin position="1172"/>
        <end position="1199"/>
    </location>
</feature>
<keyword evidence="13" id="KW-0234">DNA repair</keyword>
<keyword evidence="16" id="KW-0175">Coiled coil</keyword>
<evidence type="ECO:0000256" key="15">
    <source>
        <dbReference type="ARBA" id="ARBA00023295"/>
    </source>
</evidence>
<keyword evidence="12" id="KW-0411">Iron-sulfur</keyword>
<comment type="similarity">
    <text evidence="4">Belongs to the Nth/MutY family.</text>
</comment>
<evidence type="ECO:0000256" key="1">
    <source>
        <dbReference type="ARBA" id="ARBA00000843"/>
    </source>
</evidence>
<dbReference type="Proteomes" id="UP000266152">
    <property type="component" value="Unassembled WGS sequence"/>
</dbReference>
<evidence type="ECO:0000256" key="9">
    <source>
        <dbReference type="ARBA" id="ARBA00022763"/>
    </source>
</evidence>
<dbReference type="InterPro" id="IPR013882">
    <property type="entry name" value="Ctp1_C"/>
</dbReference>
<evidence type="ECO:0000256" key="10">
    <source>
        <dbReference type="ARBA" id="ARBA00022801"/>
    </source>
</evidence>
<evidence type="ECO:0000256" key="8">
    <source>
        <dbReference type="ARBA" id="ARBA00022723"/>
    </source>
</evidence>
<protein>
    <recommendedName>
        <fullName evidence="6">Adenine DNA glycosylase</fullName>
        <ecNumber evidence="5">3.2.2.31</ecNumber>
    </recommendedName>
</protein>
<keyword evidence="15" id="KW-0326">Glycosidase</keyword>
<evidence type="ECO:0000256" key="5">
    <source>
        <dbReference type="ARBA" id="ARBA00012045"/>
    </source>
</evidence>
<keyword evidence="11" id="KW-0408">Iron</keyword>
<comment type="subcellular location">
    <subcellularLocation>
        <location evidence="3">Nucleus</location>
    </subcellularLocation>
</comment>
<feature type="domain" description="HhH-GPD" evidence="18">
    <location>
        <begin position="180"/>
        <end position="352"/>
    </location>
</feature>
<feature type="compositionally biased region" description="Low complexity" evidence="17">
    <location>
        <begin position="8"/>
        <end position="26"/>
    </location>
</feature>
<dbReference type="GO" id="GO:0035485">
    <property type="term" value="F:adenine/guanine mispair binding"/>
    <property type="evidence" value="ECO:0007669"/>
    <property type="project" value="TreeGrafter"/>
</dbReference>
<dbReference type="GO" id="GO:0034039">
    <property type="term" value="F:8-oxo-7,8-dihydroguanine DNA N-glycosylase activity"/>
    <property type="evidence" value="ECO:0007669"/>
    <property type="project" value="TreeGrafter"/>
</dbReference>
<evidence type="ECO:0000256" key="14">
    <source>
        <dbReference type="ARBA" id="ARBA00023242"/>
    </source>
</evidence>
<dbReference type="SUPFAM" id="SSF48150">
    <property type="entry name" value="DNA-glycosylase"/>
    <property type="match status" value="1"/>
</dbReference>
<proteinExistence type="inferred from homology"/>
<dbReference type="EMBL" id="PXOF01000110">
    <property type="protein sequence ID" value="RGP64770.1"/>
    <property type="molecule type" value="Genomic_DNA"/>
</dbReference>
<evidence type="ECO:0000256" key="13">
    <source>
        <dbReference type="ARBA" id="ARBA00023204"/>
    </source>
</evidence>
<feature type="region of interest" description="Disordered" evidence="17">
    <location>
        <begin position="735"/>
        <end position="768"/>
    </location>
</feature>
<sequence>MDKFLIKAPARATRSSAASASRKIASQLEPDDELAVPVEKRAIKRPSPRPDEDFDASESEGDATPENDTKQPAPKKRKTQPSRSKAENAKIHESLFSSKGETSPTPCTPPYRRHQTTYHRPLLLKESSSRQALLKWFDGVSTKRSMPWRKAWISPKNHGQDELRDLLERRAYEVWISEIMLQQTRVAVVIDYWNRWMDKWPTIHDLAAASADDVLSAWRGLGYYSRATRIHEAAKLVVNDPTMKGLLPSNTQDLEAKVPGVGRYTAGAISAIVFGRAAPMVDGNVLRVLSRQLGLFGNVKTNKTVIDTLWAAADALVKAIARDETDKQEDEEIETNDRPGRWGQALMELGSTICVPKPNCTECPITSTCRVYAEGKTLVSSKDRDTKIGDIEDMCDLCEPFEEAALDEAEVKVEDTKASKKATTKGGQGKQMTLSAFAFKGPTEDKPATAKAEPAMGPRDIETVVDHARKFPLKVIKKAVREEETLVCVIRRADGQYLIQKRPEKGLLAGLWEFPSHILQDAKESSTSAKRRSKALAYVSKLVGEHGDKAVKPKHVIELNSVPWLFSHIKLTMHVHLFTIENGGLNDTESLTRDRLRWATSEAVDAESMGTGMLRLIVMLEIQILFIMMSPMSHHEFSKVITWGRTVTSKVETAALGKMWRRVDAASRQKKMTSWFATGRPALFDAITSACDLIDQQISSDLEITKQELDKALQQRDDNASRISELADENARLKEQLQQQASAKPAGNAEQTRTSPASNPSGNADEPDWKLECAKVSHKFKALSANFKQAKDALRKRKEERDRWIKHATLLEEKIKTAEKERGIDITDRQNRNTRATTLPAVTTAEAVAPSPDTSFTSEAGLNQADLDLPPLAAASLHDNNQPLPDTTAANPSSDATESEAGSRHDDNELPELPAQNYVKIKEEPSSDPIVISEREVRKRKRDNEDSNEIPLQRIKVEADERSLSPIDPLGPATLIPHESLDLGDVAQRLLTPRKRRELEESQWQERVKSEAFATATTTTTPRTLFVRPDPPQIARPIERASALTPMSVNRRVVRPGIEKPITPLRKGLDRGISTLADDGEAYRQNNGRDPAPKGKLDALLNGSAAQDGAPAGRLTPRSAARPNTIAEDLAIPGRRVLPFEAPSRAKDRPAVQQMLTPNRTPTIAATSKITPQNARSPLASKQGAQSGLRHKPLSQLRPDDFKINPQVNDGHDFAFADVVRDKDERSRMQGCTDMHCCGKDYRKLAISQRPNPPLTAAERQEEQKLLEEYLGDFAYKLGTMDKKERDELWIEAKTHELANKYNNHRYHYARMRSPPGFWNADFPDTQELEQERSEAAQRQKQTVRDRHREAMRPGGRWLFRDE</sequence>
<feature type="compositionally biased region" description="Basic and acidic residues" evidence="17">
    <location>
        <begin position="1330"/>
        <end position="1352"/>
    </location>
</feature>
<evidence type="ECO:0000259" key="18">
    <source>
        <dbReference type="SMART" id="SM00478"/>
    </source>
</evidence>
<dbReference type="GO" id="GO:0005634">
    <property type="term" value="C:nucleus"/>
    <property type="evidence" value="ECO:0007669"/>
    <property type="project" value="UniProtKB-SubCell"/>
</dbReference>
<dbReference type="STRING" id="5514.A0A395RXA2"/>
<feature type="region of interest" description="Disordered" evidence="17">
    <location>
        <begin position="1329"/>
        <end position="1363"/>
    </location>
</feature>
<keyword evidence="8" id="KW-0479">Metal-binding</keyword>
<dbReference type="Gene3D" id="1.10.1670.10">
    <property type="entry name" value="Helix-hairpin-Helix base-excision DNA repair enzymes (C-terminal)"/>
    <property type="match status" value="1"/>
</dbReference>
<evidence type="ECO:0000256" key="12">
    <source>
        <dbReference type="ARBA" id="ARBA00023014"/>
    </source>
</evidence>
<name>A0A395RXA2_FUSSP</name>
<feature type="region of interest" description="Disordered" evidence="17">
    <location>
        <begin position="875"/>
        <end position="949"/>
    </location>
</feature>
<gene>
    <name evidence="19" type="ORF">FSPOR_7706</name>
</gene>
<feature type="compositionally biased region" description="Polar residues" evidence="17">
    <location>
        <begin position="878"/>
        <end position="896"/>
    </location>
</feature>
<evidence type="ECO:0000313" key="19">
    <source>
        <dbReference type="EMBL" id="RGP64770.1"/>
    </source>
</evidence>
<dbReference type="SUPFAM" id="SSF55811">
    <property type="entry name" value="Nudix"/>
    <property type="match status" value="1"/>
</dbReference>
<evidence type="ECO:0000256" key="11">
    <source>
        <dbReference type="ARBA" id="ARBA00023004"/>
    </source>
</evidence>
<evidence type="ECO:0000256" key="2">
    <source>
        <dbReference type="ARBA" id="ARBA00001966"/>
    </source>
</evidence>
<dbReference type="CDD" id="cd00056">
    <property type="entry name" value="ENDO3c"/>
    <property type="match status" value="1"/>
</dbReference>
<dbReference type="Gene3D" id="3.90.79.10">
    <property type="entry name" value="Nucleoside Triphosphate Pyrophosphohydrolase"/>
    <property type="match status" value="1"/>
</dbReference>
<feature type="compositionally biased region" description="Basic and acidic residues" evidence="17">
    <location>
        <begin position="933"/>
        <end position="945"/>
    </location>
</feature>
<dbReference type="GO" id="GO:0051539">
    <property type="term" value="F:4 iron, 4 sulfur cluster binding"/>
    <property type="evidence" value="ECO:0007669"/>
    <property type="project" value="UniProtKB-KW"/>
</dbReference>
<dbReference type="GO" id="GO:0046872">
    <property type="term" value="F:metal ion binding"/>
    <property type="evidence" value="ECO:0007669"/>
    <property type="project" value="UniProtKB-KW"/>
</dbReference>
<feature type="coiled-coil region" evidence="16">
    <location>
        <begin position="780"/>
        <end position="821"/>
    </location>
</feature>
<keyword evidence="9" id="KW-0227">DNA damage</keyword>
<keyword evidence="7" id="KW-0004">4Fe-4S</keyword>
<dbReference type="InterPro" id="IPR023170">
    <property type="entry name" value="HhH_base_excis_C"/>
</dbReference>
<keyword evidence="14" id="KW-0539">Nucleus</keyword>
<dbReference type="InterPro" id="IPR044298">
    <property type="entry name" value="MIG/MutY"/>
</dbReference>
<dbReference type="Gene3D" id="1.10.340.30">
    <property type="entry name" value="Hypothetical protein, domain 2"/>
    <property type="match status" value="1"/>
</dbReference>
<dbReference type="InterPro" id="IPR011257">
    <property type="entry name" value="DNA_glycosylase"/>
</dbReference>
<feature type="region of interest" description="Disordered" evidence="17">
    <location>
        <begin position="1077"/>
        <end position="1124"/>
    </location>
</feature>
<dbReference type="GO" id="GO:0032357">
    <property type="term" value="F:oxidized purine DNA binding"/>
    <property type="evidence" value="ECO:0007669"/>
    <property type="project" value="TreeGrafter"/>
</dbReference>
<dbReference type="GO" id="GO:0006298">
    <property type="term" value="P:mismatch repair"/>
    <property type="evidence" value="ECO:0007669"/>
    <property type="project" value="TreeGrafter"/>
</dbReference>
<dbReference type="PANTHER" id="PTHR42944:SF1">
    <property type="entry name" value="ADENINE DNA GLYCOSYLASE"/>
    <property type="match status" value="1"/>
</dbReference>
<comment type="caution">
    <text evidence="19">The sequence shown here is derived from an EMBL/GenBank/DDBJ whole genome shotgun (WGS) entry which is preliminary data.</text>
</comment>
<dbReference type="PANTHER" id="PTHR42944">
    <property type="entry name" value="ADENINE DNA GLYCOSYLASE"/>
    <property type="match status" value="1"/>
</dbReference>
<keyword evidence="10" id="KW-0378">Hydrolase</keyword>
<organism evidence="19 20">
    <name type="scientific">Fusarium sporotrichioides</name>
    <dbReference type="NCBI Taxonomy" id="5514"/>
    <lineage>
        <taxon>Eukaryota</taxon>
        <taxon>Fungi</taxon>
        <taxon>Dikarya</taxon>
        <taxon>Ascomycota</taxon>
        <taxon>Pezizomycotina</taxon>
        <taxon>Sordariomycetes</taxon>
        <taxon>Hypocreomycetidae</taxon>
        <taxon>Hypocreales</taxon>
        <taxon>Nectriaceae</taxon>
        <taxon>Fusarium</taxon>
    </lineage>
</organism>
<reference evidence="19 20" key="1">
    <citation type="journal article" date="2018" name="PLoS Pathog.">
        <title>Evolution of structural diversity of trichothecenes, a family of toxins produced by plant pathogenic and entomopathogenic fungi.</title>
        <authorList>
            <person name="Proctor R.H."/>
            <person name="McCormick S.P."/>
            <person name="Kim H.S."/>
            <person name="Cardoza R.E."/>
            <person name="Stanley A.M."/>
            <person name="Lindo L."/>
            <person name="Kelly A."/>
            <person name="Brown D.W."/>
            <person name="Lee T."/>
            <person name="Vaughan M.M."/>
            <person name="Alexander N.J."/>
            <person name="Busman M."/>
            <person name="Gutierrez S."/>
        </authorList>
    </citation>
    <scope>NUCLEOTIDE SEQUENCE [LARGE SCALE GENOMIC DNA]</scope>
    <source>
        <strain evidence="19 20">NRRL 3299</strain>
    </source>
</reference>
<evidence type="ECO:0000256" key="16">
    <source>
        <dbReference type="SAM" id="Coils"/>
    </source>
</evidence>
<feature type="compositionally biased region" description="Polar residues" evidence="17">
    <location>
        <begin position="95"/>
        <end position="105"/>
    </location>
</feature>
<dbReference type="Pfam" id="PF00730">
    <property type="entry name" value="HhH-GPD"/>
    <property type="match status" value="1"/>
</dbReference>
<dbReference type="InterPro" id="IPR029119">
    <property type="entry name" value="MutY_C"/>
</dbReference>
<dbReference type="CDD" id="cd03431">
    <property type="entry name" value="NUDIX_DNA_Glycosylase_C-MutY"/>
    <property type="match status" value="1"/>
</dbReference>
<feature type="compositionally biased region" description="Acidic residues" evidence="17">
    <location>
        <begin position="52"/>
        <end position="65"/>
    </location>
</feature>
<dbReference type="EC" id="3.2.2.31" evidence="5"/>
<comment type="catalytic activity">
    <reaction evidence="1">
        <text>Hydrolyzes free adenine bases from 7,8-dihydro-8-oxoguanine:adenine mismatched double-stranded DNA, leaving an apurinic site.</text>
        <dbReference type="EC" id="3.2.2.31"/>
    </reaction>
</comment>
<feature type="region of interest" description="Disordered" evidence="17">
    <location>
        <begin position="1"/>
        <end position="114"/>
    </location>
</feature>
<evidence type="ECO:0000256" key="17">
    <source>
        <dbReference type="SAM" id="MobiDB-lite"/>
    </source>
</evidence>
<evidence type="ECO:0000256" key="3">
    <source>
        <dbReference type="ARBA" id="ARBA00004123"/>
    </source>
</evidence>
<dbReference type="SMART" id="SM00478">
    <property type="entry name" value="ENDO3c"/>
    <property type="match status" value="1"/>
</dbReference>